<dbReference type="PANTHER" id="PTHR42941:SF1">
    <property type="entry name" value="SLL1037 PROTEIN"/>
    <property type="match status" value="1"/>
</dbReference>
<keyword evidence="1" id="KW-0732">Signal</keyword>
<dbReference type="CDD" id="cd13567">
    <property type="entry name" value="PBP2_TtGluBP"/>
    <property type="match status" value="1"/>
</dbReference>
<reference evidence="3 4" key="1">
    <citation type="submission" date="2022-01" db="EMBL/GenBank/DDBJ databases">
        <title>Alkalihalobacillus sp. EGI L200015, a novel bacterium isolated from a salt lake sediment.</title>
        <authorList>
            <person name="Gao L."/>
            <person name="Fang B.-Z."/>
            <person name="Li W.-J."/>
        </authorList>
    </citation>
    <scope>NUCLEOTIDE SEQUENCE [LARGE SCALE GENOMIC DNA]</scope>
    <source>
        <strain evidence="3 4">KCTC 12718</strain>
    </source>
</reference>
<dbReference type="SUPFAM" id="SSF53850">
    <property type="entry name" value="Periplasmic binding protein-like II"/>
    <property type="match status" value="1"/>
</dbReference>
<evidence type="ECO:0000256" key="1">
    <source>
        <dbReference type="SAM" id="SignalP"/>
    </source>
</evidence>
<feature type="signal peptide" evidence="1">
    <location>
        <begin position="1"/>
        <end position="21"/>
    </location>
</feature>
<dbReference type="RefSeq" id="WP_236337608.1">
    <property type="nucleotide sequence ID" value="NZ_JAKIJS010000001.1"/>
</dbReference>
<protein>
    <submittedName>
        <fullName evidence="3">TAXI family TRAP transporter solute-binding subunit</fullName>
    </submittedName>
</protein>
<evidence type="ECO:0000313" key="4">
    <source>
        <dbReference type="Proteomes" id="UP001649381"/>
    </source>
</evidence>
<dbReference type="PANTHER" id="PTHR42941">
    <property type="entry name" value="SLL1037 PROTEIN"/>
    <property type="match status" value="1"/>
</dbReference>
<evidence type="ECO:0000313" key="3">
    <source>
        <dbReference type="EMBL" id="MCF6138982.1"/>
    </source>
</evidence>
<feature type="chain" id="PRO_5045483505" evidence="1">
    <location>
        <begin position="22"/>
        <end position="323"/>
    </location>
</feature>
<dbReference type="Gene3D" id="3.40.190.10">
    <property type="entry name" value="Periplasmic binding protein-like II"/>
    <property type="match status" value="2"/>
</dbReference>
<dbReference type="Proteomes" id="UP001649381">
    <property type="component" value="Unassembled WGS sequence"/>
</dbReference>
<sequence>MKRNVFSLSFVLMLAFTLVLAGCGSLGGGGEAEADPEEVSMLTGGTGGTYFPLGGEIAEIMSKNTEKSISAQASGASVENIQTLQDGDADLAFTQTDIASYAVEGKMMFKDAKSDNVQAIGTLYPETIQIVVMKNSDIKSVEDLKGKSVSIGDIGSGTAENAKQILEVHGISTDDIEVKNLPFDESAELLQDGELDAAFITSGAPTGAIEGLSALKPVRILPIADDKAKELSEKYPYYAQDTIPSGTYQLEEEVNTVAVLAMLVVRKDLSEDAVYNLTKAFFDNVGDIKHAKGEKISAENALNGVGIDLHPGAEKYYKEKGLK</sequence>
<keyword evidence="4" id="KW-1185">Reference proteome</keyword>
<organism evidence="3 4">
    <name type="scientific">Pseudalkalibacillus berkeleyi</name>
    <dbReference type="NCBI Taxonomy" id="1069813"/>
    <lineage>
        <taxon>Bacteria</taxon>
        <taxon>Bacillati</taxon>
        <taxon>Bacillota</taxon>
        <taxon>Bacilli</taxon>
        <taxon>Bacillales</taxon>
        <taxon>Fictibacillaceae</taxon>
        <taxon>Pseudalkalibacillus</taxon>
    </lineage>
</organism>
<gene>
    <name evidence="3" type="ORF">L2716_14680</name>
</gene>
<name>A0ABS9H577_9BACL</name>
<dbReference type="Pfam" id="PF16868">
    <property type="entry name" value="NMT1_3"/>
    <property type="match status" value="1"/>
</dbReference>
<proteinExistence type="predicted"/>
<accession>A0ABS9H577</accession>
<feature type="domain" description="Solute-binding protein family 3/N-terminal" evidence="2">
    <location>
        <begin position="41"/>
        <end position="253"/>
    </location>
</feature>
<dbReference type="InterPro" id="IPR011852">
    <property type="entry name" value="TRAP_TAXI"/>
</dbReference>
<comment type="caution">
    <text evidence="3">The sequence shown here is derived from an EMBL/GenBank/DDBJ whole genome shotgun (WGS) entry which is preliminary data.</text>
</comment>
<dbReference type="SMART" id="SM00062">
    <property type="entry name" value="PBPb"/>
    <property type="match status" value="1"/>
</dbReference>
<dbReference type="NCBIfam" id="TIGR02122">
    <property type="entry name" value="TRAP_TAXI"/>
    <property type="match status" value="1"/>
</dbReference>
<evidence type="ECO:0000259" key="2">
    <source>
        <dbReference type="SMART" id="SM00062"/>
    </source>
</evidence>
<dbReference type="InterPro" id="IPR001638">
    <property type="entry name" value="Solute-binding_3/MltF_N"/>
</dbReference>
<dbReference type="PROSITE" id="PS51257">
    <property type="entry name" value="PROKAR_LIPOPROTEIN"/>
    <property type="match status" value="1"/>
</dbReference>
<dbReference type="EMBL" id="JAKIJS010000001">
    <property type="protein sequence ID" value="MCF6138982.1"/>
    <property type="molecule type" value="Genomic_DNA"/>
</dbReference>